<protein>
    <submittedName>
        <fullName evidence="1">DUF2855 family protein</fullName>
    </submittedName>
</protein>
<dbReference type="EMBL" id="JAVRHX010000004">
    <property type="protein sequence ID" value="MDT0595904.1"/>
    <property type="molecule type" value="Genomic_DNA"/>
</dbReference>
<dbReference type="Pfam" id="PF11017">
    <property type="entry name" value="DUF2855"/>
    <property type="match status" value="1"/>
</dbReference>
<organism evidence="1 2">
    <name type="scientific">Glaciecola petra</name>
    <dbReference type="NCBI Taxonomy" id="3075602"/>
    <lineage>
        <taxon>Bacteria</taxon>
        <taxon>Pseudomonadati</taxon>
        <taxon>Pseudomonadota</taxon>
        <taxon>Gammaproteobacteria</taxon>
        <taxon>Alteromonadales</taxon>
        <taxon>Alteromonadaceae</taxon>
        <taxon>Glaciecola</taxon>
    </lineage>
</organism>
<dbReference type="InterPro" id="IPR021276">
    <property type="entry name" value="DUF2855"/>
</dbReference>
<keyword evidence="2" id="KW-1185">Reference proteome</keyword>
<dbReference type="RefSeq" id="WP_311369423.1">
    <property type="nucleotide sequence ID" value="NZ_JAVRHX010000004.1"/>
</dbReference>
<dbReference type="SUPFAM" id="SSF50129">
    <property type="entry name" value="GroES-like"/>
    <property type="match status" value="1"/>
</dbReference>
<sequence>MQRLLIDKANLNDISSETLSKVPLADNQVLLKIDSFGLSANNITYAVLGDAFGYWGFFPAENNKGVMPVWGFAEVAESTCPGIEVGKRVFGYLPFASHLLVQASSITANGFMDTHPQRKSISPVYDQYVFCDTDPGYRPKLESWQITFRPLFMTSFVLADFVESLDENIDTIILTSASSKTAFGTAMLFRANENLCNSSGERIKVIGLTSSRNTEFVEQLDCYDQVVEYSNIGEIAAEKPAVVLDFAGNKQTLLSLQKHFATSSLKSILIGATDVEGRNVEVDEHVNGDVFFAPSQVKLRQKEWGPAMFFGKYQQAWEMFLNQVQDKIEEVNVIGFDDMQVQYQKALKGEINPQQMLILKP</sequence>
<dbReference type="InterPro" id="IPR011032">
    <property type="entry name" value="GroES-like_sf"/>
</dbReference>
<accession>A0ABU2ZTD2</accession>
<evidence type="ECO:0000313" key="1">
    <source>
        <dbReference type="EMBL" id="MDT0595904.1"/>
    </source>
</evidence>
<name>A0ABU2ZTD2_9ALTE</name>
<proteinExistence type="predicted"/>
<gene>
    <name evidence="1" type="ORF">RM552_13695</name>
</gene>
<dbReference type="Proteomes" id="UP001253545">
    <property type="component" value="Unassembled WGS sequence"/>
</dbReference>
<comment type="caution">
    <text evidence="1">The sequence shown here is derived from an EMBL/GenBank/DDBJ whole genome shotgun (WGS) entry which is preliminary data.</text>
</comment>
<reference evidence="1 2" key="1">
    <citation type="submission" date="2023-09" db="EMBL/GenBank/DDBJ databases">
        <authorList>
            <person name="Rey-Velasco X."/>
        </authorList>
    </citation>
    <scope>NUCLEOTIDE SEQUENCE [LARGE SCALE GENOMIC DNA]</scope>
    <source>
        <strain evidence="1 2">P117</strain>
    </source>
</reference>
<evidence type="ECO:0000313" key="2">
    <source>
        <dbReference type="Proteomes" id="UP001253545"/>
    </source>
</evidence>